<evidence type="ECO:0000313" key="1">
    <source>
        <dbReference type="EMBL" id="MST97157.1"/>
    </source>
</evidence>
<dbReference type="Proteomes" id="UP000435649">
    <property type="component" value="Unassembled WGS sequence"/>
</dbReference>
<accession>A0A844G0N8</accession>
<comment type="caution">
    <text evidence="1">The sequence shown here is derived from an EMBL/GenBank/DDBJ whole genome shotgun (WGS) entry which is preliminary data.</text>
</comment>
<keyword evidence="2" id="KW-1185">Reference proteome</keyword>
<proteinExistence type="predicted"/>
<dbReference type="Pfam" id="PF12668">
    <property type="entry name" value="DUF3791"/>
    <property type="match status" value="1"/>
</dbReference>
<dbReference type="InterPro" id="IPR024269">
    <property type="entry name" value="DUF3791"/>
</dbReference>
<organism evidence="1 2">
    <name type="scientific">Victivallis lenta</name>
    <dbReference type="NCBI Taxonomy" id="2606640"/>
    <lineage>
        <taxon>Bacteria</taxon>
        <taxon>Pseudomonadati</taxon>
        <taxon>Lentisphaerota</taxon>
        <taxon>Lentisphaeria</taxon>
        <taxon>Victivallales</taxon>
        <taxon>Victivallaceae</taxon>
        <taxon>Victivallis</taxon>
    </lineage>
</organism>
<name>A0A844G0N8_9BACT</name>
<sequence length="72" mass="8225">MSKSALEFAIFCIEAVAQRLHLPGNRVYDMLAKQSDILNTYLIPSFDVLHTQSKQYIVDDILSLMRERGVLP</sequence>
<gene>
    <name evidence="1" type="ORF">FYJ85_08885</name>
</gene>
<reference evidence="1 2" key="1">
    <citation type="submission" date="2019-08" db="EMBL/GenBank/DDBJ databases">
        <title>In-depth cultivation of the pig gut microbiome towards novel bacterial diversity and tailored functional studies.</title>
        <authorList>
            <person name="Wylensek D."/>
            <person name="Hitch T.C.A."/>
            <person name="Clavel T."/>
        </authorList>
    </citation>
    <scope>NUCLEOTIDE SEQUENCE [LARGE SCALE GENOMIC DNA]</scope>
    <source>
        <strain evidence="1 2">BBE-744-WT-12</strain>
    </source>
</reference>
<dbReference type="EMBL" id="VUNS01000008">
    <property type="protein sequence ID" value="MST97157.1"/>
    <property type="molecule type" value="Genomic_DNA"/>
</dbReference>
<dbReference type="AlphaFoldDB" id="A0A844G0N8"/>
<protein>
    <submittedName>
        <fullName evidence="1">DUF3791 domain-containing protein</fullName>
    </submittedName>
</protein>
<evidence type="ECO:0000313" key="2">
    <source>
        <dbReference type="Proteomes" id="UP000435649"/>
    </source>
</evidence>
<dbReference type="RefSeq" id="WP_154418006.1">
    <property type="nucleotide sequence ID" value="NZ_VUNS01000008.1"/>
</dbReference>